<dbReference type="RefSeq" id="WP_319917262.1">
    <property type="nucleotide sequence ID" value="NZ_JAWZXF010000011.1"/>
</dbReference>
<evidence type="ECO:0000259" key="3">
    <source>
        <dbReference type="Pfam" id="PF16537"/>
    </source>
</evidence>
<reference evidence="4" key="1">
    <citation type="submission" date="2023-11" db="EMBL/GenBank/DDBJ databases">
        <title>WGS of Aeromonas in Northern Israel.</title>
        <authorList>
            <person name="Hershko Y."/>
        </authorList>
    </citation>
    <scope>NUCLEOTIDE SEQUENCE</scope>
    <source>
        <strain evidence="4">02297</strain>
    </source>
</reference>
<evidence type="ECO:0000313" key="5">
    <source>
        <dbReference type="Proteomes" id="UP001285835"/>
    </source>
</evidence>
<feature type="transmembrane region" description="Helical" evidence="2">
    <location>
        <begin position="37"/>
        <end position="57"/>
    </location>
</feature>
<dbReference type="GO" id="GO:0015627">
    <property type="term" value="C:type II protein secretion system complex"/>
    <property type="evidence" value="ECO:0007669"/>
    <property type="project" value="InterPro"/>
</dbReference>
<evidence type="ECO:0000256" key="1">
    <source>
        <dbReference type="SAM" id="MobiDB-lite"/>
    </source>
</evidence>
<comment type="caution">
    <text evidence="4">The sequence shown here is derived from an EMBL/GenBank/DDBJ whole genome shotgun (WGS) entry which is preliminary data.</text>
</comment>
<dbReference type="EMBL" id="JAWZXF010000011">
    <property type="protein sequence ID" value="MDX7922625.1"/>
    <property type="molecule type" value="Genomic_DNA"/>
</dbReference>
<accession>A0AAP6GBZ0</accession>
<dbReference type="NCBIfam" id="NF037978">
    <property type="entry name" value="T2SS_GspB"/>
    <property type="match status" value="1"/>
</dbReference>
<protein>
    <submittedName>
        <fullName evidence="4">GspB family T2SS assembly factor variant ExeB</fullName>
    </submittedName>
</protein>
<feature type="domain" description="Type II secretion system protein GspB C-terminal" evidence="3">
    <location>
        <begin position="167"/>
        <end position="226"/>
    </location>
</feature>
<sequence>MSTLLKALRRADQPQFTPHMPLMGLPVSQEEEPNRRWIWWLLAPLALIMGAAANYGWHLYHLKPIEQQIEVKEVVTPPFVRVEPRPMITRPLPPPLPEPVVQPKPAAAAPATATAGNGNGNGTQSLAERIMMALNNTPLVEETAPQAQPQSGAMPISALDPALKQQVPPLTYGAHNFSSDPAKRAVVLNGRELHEGSEVAPGVLLVAIAQDYIILQVGGQHVSLKALQDWRG</sequence>
<gene>
    <name evidence="4" type="primary">exeB</name>
    <name evidence="4" type="synonym">gspB</name>
    <name evidence="4" type="ORF">SJS82_11855</name>
</gene>
<dbReference type="AlphaFoldDB" id="A0AAP6GBZ0"/>
<keyword evidence="2" id="KW-1133">Transmembrane helix</keyword>
<evidence type="ECO:0000313" key="4">
    <source>
        <dbReference type="EMBL" id="MDX7922625.1"/>
    </source>
</evidence>
<organism evidence="4 5">
    <name type="scientific">Aeromonas media</name>
    <dbReference type="NCBI Taxonomy" id="651"/>
    <lineage>
        <taxon>Bacteria</taxon>
        <taxon>Pseudomonadati</taxon>
        <taxon>Pseudomonadota</taxon>
        <taxon>Gammaproteobacteria</taxon>
        <taxon>Aeromonadales</taxon>
        <taxon>Aeromonadaceae</taxon>
        <taxon>Aeromonas</taxon>
    </lineage>
</organism>
<proteinExistence type="predicted"/>
<dbReference type="InterPro" id="IPR032389">
    <property type="entry name" value="GspB_C"/>
</dbReference>
<keyword evidence="2" id="KW-0812">Transmembrane</keyword>
<feature type="compositionally biased region" description="Low complexity" evidence="1">
    <location>
        <begin position="103"/>
        <end position="116"/>
    </location>
</feature>
<dbReference type="Pfam" id="PF16537">
    <property type="entry name" value="T2SSB"/>
    <property type="match status" value="1"/>
</dbReference>
<feature type="region of interest" description="Disordered" evidence="1">
    <location>
        <begin position="102"/>
        <end position="123"/>
    </location>
</feature>
<keyword evidence="2" id="KW-0472">Membrane</keyword>
<evidence type="ECO:0000256" key="2">
    <source>
        <dbReference type="SAM" id="Phobius"/>
    </source>
</evidence>
<dbReference type="Proteomes" id="UP001285835">
    <property type="component" value="Unassembled WGS sequence"/>
</dbReference>
<name>A0AAP6GBZ0_AERME</name>